<dbReference type="SUPFAM" id="SSF46955">
    <property type="entry name" value="Putative DNA-binding domain"/>
    <property type="match status" value="1"/>
</dbReference>
<comment type="caution">
    <text evidence="4">The sequence shown here is derived from an EMBL/GenBank/DDBJ whole genome shotgun (WGS) entry which is preliminary data.</text>
</comment>
<dbReference type="GO" id="GO:0008168">
    <property type="term" value="F:methyltransferase activity"/>
    <property type="evidence" value="ECO:0007669"/>
    <property type="project" value="UniProtKB-KW"/>
</dbReference>
<dbReference type="PRINTS" id="PR00040">
    <property type="entry name" value="HTHMERR"/>
</dbReference>
<protein>
    <submittedName>
        <fullName evidence="4">Methyltransferase</fullName>
    </submittedName>
</protein>
<dbReference type="SMART" id="SM00422">
    <property type="entry name" value="HTH_MERR"/>
    <property type="match status" value="1"/>
</dbReference>
<dbReference type="GO" id="GO:0003700">
    <property type="term" value="F:DNA-binding transcription factor activity"/>
    <property type="evidence" value="ECO:0007669"/>
    <property type="project" value="InterPro"/>
</dbReference>
<name>A0A917JTZ5_9GAMM</name>
<accession>A0A917JTZ5</accession>
<dbReference type="PANTHER" id="PTHR30204">
    <property type="entry name" value="REDOX-CYCLING DRUG-SENSING TRANSCRIPTIONAL ACTIVATOR SOXR"/>
    <property type="match status" value="1"/>
</dbReference>
<dbReference type="Pfam" id="PF13649">
    <property type="entry name" value="Methyltransf_25"/>
    <property type="match status" value="1"/>
</dbReference>
<dbReference type="InterPro" id="IPR029063">
    <property type="entry name" value="SAM-dependent_MTases_sf"/>
</dbReference>
<keyword evidence="4" id="KW-0489">Methyltransferase</keyword>
<gene>
    <name evidence="4" type="ORF">GCM10009332_21690</name>
</gene>
<dbReference type="SUPFAM" id="SSF53335">
    <property type="entry name" value="S-adenosyl-L-methionine-dependent methyltransferases"/>
    <property type="match status" value="1"/>
</dbReference>
<dbReference type="Gene3D" id="3.40.50.150">
    <property type="entry name" value="Vaccinia Virus protein VP39"/>
    <property type="match status" value="1"/>
</dbReference>
<dbReference type="InterPro" id="IPR009061">
    <property type="entry name" value="DNA-bd_dom_put_sf"/>
</dbReference>
<evidence type="ECO:0000313" key="4">
    <source>
        <dbReference type="EMBL" id="GGI84112.1"/>
    </source>
</evidence>
<dbReference type="PANTHER" id="PTHR30204:SF97">
    <property type="entry name" value="MERR FAMILY REGULATORY PROTEIN"/>
    <property type="match status" value="1"/>
</dbReference>
<dbReference type="Gene3D" id="1.10.1660.10">
    <property type="match status" value="1"/>
</dbReference>
<evidence type="ECO:0000256" key="1">
    <source>
        <dbReference type="ARBA" id="ARBA00023125"/>
    </source>
</evidence>
<evidence type="ECO:0000313" key="5">
    <source>
        <dbReference type="Proteomes" id="UP000613743"/>
    </source>
</evidence>
<organism evidence="4 5">
    <name type="scientific">Shewanella gelidii</name>
    <dbReference type="NCBI Taxonomy" id="1642821"/>
    <lineage>
        <taxon>Bacteria</taxon>
        <taxon>Pseudomonadati</taxon>
        <taxon>Pseudomonadota</taxon>
        <taxon>Gammaproteobacteria</taxon>
        <taxon>Alteromonadales</taxon>
        <taxon>Shewanellaceae</taxon>
        <taxon>Shewanella</taxon>
    </lineage>
</organism>
<reference evidence="4" key="1">
    <citation type="journal article" date="2014" name="Int. J. Syst. Evol. Microbiol.">
        <title>Complete genome sequence of Corynebacterium casei LMG S-19264T (=DSM 44701T), isolated from a smear-ripened cheese.</title>
        <authorList>
            <consortium name="US DOE Joint Genome Institute (JGI-PGF)"/>
            <person name="Walter F."/>
            <person name="Albersmeier A."/>
            <person name="Kalinowski J."/>
            <person name="Ruckert C."/>
        </authorList>
    </citation>
    <scope>NUCLEOTIDE SEQUENCE</scope>
    <source>
        <strain evidence="4">JCM 30804</strain>
    </source>
</reference>
<proteinExistence type="predicted"/>
<evidence type="ECO:0000259" key="3">
    <source>
        <dbReference type="PROSITE" id="PS50937"/>
    </source>
</evidence>
<dbReference type="Proteomes" id="UP000613743">
    <property type="component" value="Unassembled WGS sequence"/>
</dbReference>
<dbReference type="CDD" id="cd02440">
    <property type="entry name" value="AdoMet_MTases"/>
    <property type="match status" value="1"/>
</dbReference>
<dbReference type="InterPro" id="IPR047057">
    <property type="entry name" value="MerR_fam"/>
</dbReference>
<feature type="domain" description="HTH merR-type" evidence="3">
    <location>
        <begin position="1"/>
        <end position="69"/>
    </location>
</feature>
<reference evidence="4" key="2">
    <citation type="submission" date="2020-09" db="EMBL/GenBank/DDBJ databases">
        <authorList>
            <person name="Sun Q."/>
            <person name="Ohkuma M."/>
        </authorList>
    </citation>
    <scope>NUCLEOTIDE SEQUENCE</scope>
    <source>
        <strain evidence="4">JCM 30804</strain>
    </source>
</reference>
<dbReference type="InterPro" id="IPR041698">
    <property type="entry name" value="Methyltransf_25"/>
</dbReference>
<dbReference type="GO" id="GO:0003677">
    <property type="term" value="F:DNA binding"/>
    <property type="evidence" value="ECO:0007669"/>
    <property type="project" value="UniProtKB-KW"/>
</dbReference>
<dbReference type="Pfam" id="PF13411">
    <property type="entry name" value="MerR_1"/>
    <property type="match status" value="1"/>
</dbReference>
<sequence>MYKISELARAAGLSRTTILYYEKINLIRGQRLENRYRVYSDDDLQRLRLIQQLQAGGLTLSECKKCLDAKLDRQLLQQRLNKLDQEIRQKQQSRRLLAGLMGEGTMTDWHGELGKLAPDAHLDWLKRQGFSEKEALRLRWLSKDMNEHDLYMADFMKVFEPLEYWGPGSPSDTQKAFAFVPISTKHILEIGCGQGLATQVLLTISDAAVTALDNEQPALDRLMCKLQQQGLSDRVQPVCASMTSLTFLEKSYDVIWAEGSAYIMGVEQALQKWRLILSDDGVLVFSDMVWRTQTPSPKSQALWLHDYPDIQTVPTRLAQIKQAGYAVVSHFAQSEQAWRNYYEPLQARVHALADDMLTSRAIQDIQNEIDVCTAFNHEFGYHVFIVQKK</sequence>
<dbReference type="AlphaFoldDB" id="A0A917JTZ5"/>
<keyword evidence="1" id="KW-0238">DNA-binding</keyword>
<keyword evidence="2" id="KW-0175">Coiled coil</keyword>
<evidence type="ECO:0000256" key="2">
    <source>
        <dbReference type="SAM" id="Coils"/>
    </source>
</evidence>
<feature type="coiled-coil region" evidence="2">
    <location>
        <begin position="66"/>
        <end position="93"/>
    </location>
</feature>
<keyword evidence="4" id="KW-0808">Transferase</keyword>
<dbReference type="InterPro" id="IPR000551">
    <property type="entry name" value="MerR-type_HTH_dom"/>
</dbReference>
<dbReference type="PROSITE" id="PS50937">
    <property type="entry name" value="HTH_MERR_2"/>
    <property type="match status" value="1"/>
</dbReference>
<dbReference type="EMBL" id="BMPZ01000005">
    <property type="protein sequence ID" value="GGI84112.1"/>
    <property type="molecule type" value="Genomic_DNA"/>
</dbReference>
<dbReference type="GO" id="GO:0032259">
    <property type="term" value="P:methylation"/>
    <property type="evidence" value="ECO:0007669"/>
    <property type="project" value="UniProtKB-KW"/>
</dbReference>
<dbReference type="RefSeq" id="WP_188920779.1">
    <property type="nucleotide sequence ID" value="NZ_BMPZ01000005.1"/>
</dbReference>
<keyword evidence="5" id="KW-1185">Reference proteome</keyword>